<feature type="domain" description="Pyridoxamine 5'-phosphate oxidase N-terminal" evidence="2">
    <location>
        <begin position="12"/>
        <end position="130"/>
    </location>
</feature>
<keyword evidence="4" id="KW-1185">Reference proteome</keyword>
<accession>A0ABW1T406</accession>
<dbReference type="InterPro" id="IPR052019">
    <property type="entry name" value="F420H2_bilvrd_red/Heme_oxyg"/>
</dbReference>
<dbReference type="NCBIfam" id="TIGR03618">
    <property type="entry name" value="Rv1155_F420"/>
    <property type="match status" value="1"/>
</dbReference>
<reference evidence="4" key="1">
    <citation type="journal article" date="2019" name="Int. J. Syst. Evol. Microbiol.">
        <title>The Global Catalogue of Microorganisms (GCM) 10K type strain sequencing project: providing services to taxonomists for standard genome sequencing and annotation.</title>
        <authorList>
            <consortium name="The Broad Institute Genomics Platform"/>
            <consortium name="The Broad Institute Genome Sequencing Center for Infectious Disease"/>
            <person name="Wu L."/>
            <person name="Ma J."/>
        </authorList>
    </citation>
    <scope>NUCLEOTIDE SEQUENCE [LARGE SCALE GENOMIC DNA]</scope>
    <source>
        <strain evidence="4">CGMCC 4.7317</strain>
    </source>
</reference>
<dbReference type="InterPro" id="IPR012349">
    <property type="entry name" value="Split_barrel_FMN-bd"/>
</dbReference>
<dbReference type="PANTHER" id="PTHR35176">
    <property type="entry name" value="HEME OXYGENASE HI_0854-RELATED"/>
    <property type="match status" value="1"/>
</dbReference>
<dbReference type="RefSeq" id="WP_386768041.1">
    <property type="nucleotide sequence ID" value="NZ_JBHSTI010000008.1"/>
</dbReference>
<gene>
    <name evidence="3" type="ORF">ACFQGU_15010</name>
</gene>
<proteinExistence type="predicted"/>
<keyword evidence="1 3" id="KW-0560">Oxidoreductase</keyword>
<evidence type="ECO:0000313" key="4">
    <source>
        <dbReference type="Proteomes" id="UP001596138"/>
    </source>
</evidence>
<dbReference type="EMBL" id="JBHSTI010000008">
    <property type="protein sequence ID" value="MFC6239189.1"/>
    <property type="molecule type" value="Genomic_DNA"/>
</dbReference>
<evidence type="ECO:0000313" key="3">
    <source>
        <dbReference type="EMBL" id="MFC6239189.1"/>
    </source>
</evidence>
<dbReference type="Gene3D" id="2.30.110.10">
    <property type="entry name" value="Electron Transport, Fmn-binding Protein, Chain A"/>
    <property type="match status" value="1"/>
</dbReference>
<dbReference type="Pfam" id="PF01243">
    <property type="entry name" value="PNPOx_N"/>
    <property type="match status" value="1"/>
</dbReference>
<comment type="caution">
    <text evidence="3">The sequence shown here is derived from an EMBL/GenBank/DDBJ whole genome shotgun (WGS) entry which is preliminary data.</text>
</comment>
<dbReference type="SUPFAM" id="SSF50475">
    <property type="entry name" value="FMN-binding split barrel"/>
    <property type="match status" value="1"/>
</dbReference>
<organism evidence="3 4">
    <name type="scientific">Longivirga aurantiaca</name>
    <dbReference type="NCBI Taxonomy" id="1837743"/>
    <lineage>
        <taxon>Bacteria</taxon>
        <taxon>Bacillati</taxon>
        <taxon>Actinomycetota</taxon>
        <taxon>Actinomycetes</taxon>
        <taxon>Sporichthyales</taxon>
        <taxon>Sporichthyaceae</taxon>
        <taxon>Longivirga</taxon>
    </lineage>
</organism>
<dbReference type="InterPro" id="IPR011576">
    <property type="entry name" value="Pyridox_Oxase_N"/>
</dbReference>
<sequence length="141" mass="15739">MTDLATALDYARGHRRCVLITLKKDGRPQSSHVSQWTDADGVMRVSLTADRAKTKNLARDPRVSLHVPADDFWSYVVLEGEAELSPVAADPADATVDTLVDYYRALSGEHSDWDDYRRAMVADRRLVLSVRPTYAYGMLPG</sequence>
<dbReference type="EC" id="1.-.-.-" evidence="3"/>
<dbReference type="GO" id="GO:0016491">
    <property type="term" value="F:oxidoreductase activity"/>
    <property type="evidence" value="ECO:0007669"/>
    <property type="project" value="UniProtKB-KW"/>
</dbReference>
<dbReference type="InterPro" id="IPR019920">
    <property type="entry name" value="F420-binding_dom_put"/>
</dbReference>
<name>A0ABW1T406_9ACTN</name>
<evidence type="ECO:0000256" key="1">
    <source>
        <dbReference type="ARBA" id="ARBA00023002"/>
    </source>
</evidence>
<dbReference type="Proteomes" id="UP001596138">
    <property type="component" value="Unassembled WGS sequence"/>
</dbReference>
<evidence type="ECO:0000259" key="2">
    <source>
        <dbReference type="Pfam" id="PF01243"/>
    </source>
</evidence>
<protein>
    <submittedName>
        <fullName evidence="3">PPOX class F420-dependent oxidoreductase</fullName>
        <ecNumber evidence="3">1.-.-.-</ecNumber>
    </submittedName>
</protein>
<dbReference type="PANTHER" id="PTHR35176:SF2">
    <property type="entry name" value="F420H(2)-DEPENDENT REDUCTASE RV1155"/>
    <property type="match status" value="1"/>
</dbReference>